<dbReference type="PROSITE" id="PS51186">
    <property type="entry name" value="GNAT"/>
    <property type="match status" value="1"/>
</dbReference>
<dbReference type="InterPro" id="IPR050832">
    <property type="entry name" value="Bact_Acetyltransf"/>
</dbReference>
<accession>A0A2A9E3R5</accession>
<name>A0A2A9E3R5_9MICO</name>
<keyword evidence="5" id="KW-0687">Ribonucleoprotein</keyword>
<evidence type="ECO:0000256" key="1">
    <source>
        <dbReference type="ARBA" id="ARBA00022679"/>
    </source>
</evidence>
<evidence type="ECO:0000256" key="3">
    <source>
        <dbReference type="SAM" id="MobiDB-lite"/>
    </source>
</evidence>
<protein>
    <submittedName>
        <fullName evidence="5">Ribosomal protein S18 acetylase RimI-like enzyme</fullName>
    </submittedName>
</protein>
<dbReference type="GO" id="GO:0005840">
    <property type="term" value="C:ribosome"/>
    <property type="evidence" value="ECO:0007669"/>
    <property type="project" value="UniProtKB-KW"/>
</dbReference>
<evidence type="ECO:0000256" key="2">
    <source>
        <dbReference type="ARBA" id="ARBA00023315"/>
    </source>
</evidence>
<keyword evidence="6" id="KW-1185">Reference proteome</keyword>
<dbReference type="InterPro" id="IPR000182">
    <property type="entry name" value="GNAT_dom"/>
</dbReference>
<evidence type="ECO:0000259" key="4">
    <source>
        <dbReference type="PROSITE" id="PS51186"/>
    </source>
</evidence>
<proteinExistence type="predicted"/>
<sequence length="227" mass="24045">MRALVDVRPAVPSDLPLLAKLAVAARHESATGAQLCAADEERLVKQLAALTAVPGGAIRVAVHEDEPVGFLLVRVLEPNVFSDERSVYIEALYVAEHFRRRGAGHALLTAAGDLADSVGALDVYSVPLPGSRGVQRFLARLGFAPAAGHRTVPTAVLQRKLVAENGGSRRQVRGIEDLIARRRKARIETNSGPVDLRAFQASLVVPQETPPATPVAPSSLGSEHQAG</sequence>
<comment type="caution">
    <text evidence="5">The sequence shown here is derived from an EMBL/GenBank/DDBJ whole genome shotgun (WGS) entry which is preliminary data.</text>
</comment>
<dbReference type="SUPFAM" id="SSF55729">
    <property type="entry name" value="Acyl-CoA N-acyltransferases (Nat)"/>
    <property type="match status" value="1"/>
</dbReference>
<organism evidence="5 6">
    <name type="scientific">Sanguibacter antarcticus</name>
    <dbReference type="NCBI Taxonomy" id="372484"/>
    <lineage>
        <taxon>Bacteria</taxon>
        <taxon>Bacillati</taxon>
        <taxon>Actinomycetota</taxon>
        <taxon>Actinomycetes</taxon>
        <taxon>Micrococcales</taxon>
        <taxon>Sanguibacteraceae</taxon>
        <taxon>Sanguibacter</taxon>
    </lineage>
</organism>
<keyword evidence="1" id="KW-0808">Transferase</keyword>
<evidence type="ECO:0000313" key="5">
    <source>
        <dbReference type="EMBL" id="PFG33286.1"/>
    </source>
</evidence>
<feature type="domain" description="N-acetyltransferase" evidence="4">
    <location>
        <begin position="5"/>
        <end position="163"/>
    </location>
</feature>
<dbReference type="GO" id="GO:0016747">
    <property type="term" value="F:acyltransferase activity, transferring groups other than amino-acyl groups"/>
    <property type="evidence" value="ECO:0007669"/>
    <property type="project" value="InterPro"/>
</dbReference>
<reference evidence="5 6" key="1">
    <citation type="submission" date="2017-10" db="EMBL/GenBank/DDBJ databases">
        <title>Sequencing the genomes of 1000 actinobacteria strains.</title>
        <authorList>
            <person name="Klenk H.-P."/>
        </authorList>
    </citation>
    <scope>NUCLEOTIDE SEQUENCE [LARGE SCALE GENOMIC DNA]</scope>
    <source>
        <strain evidence="5 6">DSM 18966</strain>
    </source>
</reference>
<dbReference type="Gene3D" id="3.40.630.30">
    <property type="match status" value="1"/>
</dbReference>
<feature type="region of interest" description="Disordered" evidence="3">
    <location>
        <begin position="206"/>
        <end position="227"/>
    </location>
</feature>
<dbReference type="InterPro" id="IPR016181">
    <property type="entry name" value="Acyl_CoA_acyltransferase"/>
</dbReference>
<gene>
    <name evidence="5" type="ORF">ATL42_1150</name>
</gene>
<keyword evidence="5" id="KW-0689">Ribosomal protein</keyword>
<dbReference type="AlphaFoldDB" id="A0A2A9E3R5"/>
<dbReference type="EMBL" id="PDJG01000001">
    <property type="protein sequence ID" value="PFG33286.1"/>
    <property type="molecule type" value="Genomic_DNA"/>
</dbReference>
<dbReference type="OrthoDB" id="5192872at2"/>
<dbReference type="CDD" id="cd04301">
    <property type="entry name" value="NAT_SF"/>
    <property type="match status" value="1"/>
</dbReference>
<dbReference type="PANTHER" id="PTHR43877">
    <property type="entry name" value="AMINOALKYLPHOSPHONATE N-ACETYLTRANSFERASE-RELATED-RELATED"/>
    <property type="match status" value="1"/>
</dbReference>
<evidence type="ECO:0000313" key="6">
    <source>
        <dbReference type="Proteomes" id="UP000225548"/>
    </source>
</evidence>
<dbReference type="PANTHER" id="PTHR43877:SF1">
    <property type="entry name" value="ACETYLTRANSFERASE"/>
    <property type="match status" value="1"/>
</dbReference>
<dbReference type="Pfam" id="PF00583">
    <property type="entry name" value="Acetyltransf_1"/>
    <property type="match status" value="1"/>
</dbReference>
<dbReference type="Proteomes" id="UP000225548">
    <property type="component" value="Unassembled WGS sequence"/>
</dbReference>
<keyword evidence="2" id="KW-0012">Acyltransferase</keyword>